<keyword evidence="1" id="KW-0732">Signal</keyword>
<dbReference type="Gene3D" id="3.50.50.60">
    <property type="entry name" value="FAD/NAD(P)-binding domain"/>
    <property type="match status" value="1"/>
</dbReference>
<comment type="caution">
    <text evidence="3">The sequence shown here is derived from an EMBL/GenBank/DDBJ whole genome shotgun (WGS) entry which is preliminary data.</text>
</comment>
<dbReference type="PANTHER" id="PTHR13847:SF260">
    <property type="entry name" value="FAD DEPENDENT OXIDOREDUCTASE DOMAIN-CONTAINING PROTEIN"/>
    <property type="match status" value="1"/>
</dbReference>
<dbReference type="PANTHER" id="PTHR13847">
    <property type="entry name" value="SARCOSINE DEHYDROGENASE-RELATED"/>
    <property type="match status" value="1"/>
</dbReference>
<name>A0AAD5YPS2_9AGAR</name>
<dbReference type="GO" id="GO:0005737">
    <property type="term" value="C:cytoplasm"/>
    <property type="evidence" value="ECO:0007669"/>
    <property type="project" value="TreeGrafter"/>
</dbReference>
<sequence length="497" mass="54157">MGRHSFALISILLSSLFASTKCQHYDLEPQASFESQPDSAQTRPPWSTLPVSNSTKSFWIDTPNANPLAREGSTGPLGFGDEDIDVCIIGSGITGVSAAYHLQRSFGVGATETGVERKIVILEAREFCSGATGRNGGHLTANYFNGFVQREQLYGKEDANKSYAVESYVVKSIVDIIQSEGWEDKVDLVHGGHVKVYNDEEYETARSDFEAAKASGLEVDGTEFLDRQTMLKTYGVNSSGLSTDGSNLWPLKFVSNLYNLSSTSNSNVKFKLHTLTPVTAVTPSDQDTKWVLATPRGSLSCNTVIHATNAYASYLLPQLQDRIIPTRGQMFAVRAQSSLERLQRHSWVANYGNEYWFPRPEESGKLPLVLLGGGRDTAEPGSEEYTTDDSVLNAKVGETLKGFLPGLYAGTGMFEEGRDAEMQWTGIMGYTKSGAPIVGPVEGLEGQYLAAGFTGHGMPRTFAAAEAVAGMVAAKLAGREWEAPDWLPEHYLSTWKH</sequence>
<organism evidence="3 4">
    <name type="scientific">Leucocoprinus birnbaumii</name>
    <dbReference type="NCBI Taxonomy" id="56174"/>
    <lineage>
        <taxon>Eukaryota</taxon>
        <taxon>Fungi</taxon>
        <taxon>Dikarya</taxon>
        <taxon>Basidiomycota</taxon>
        <taxon>Agaricomycotina</taxon>
        <taxon>Agaricomycetes</taxon>
        <taxon>Agaricomycetidae</taxon>
        <taxon>Agaricales</taxon>
        <taxon>Agaricineae</taxon>
        <taxon>Agaricaceae</taxon>
        <taxon>Leucocoprinus</taxon>
    </lineage>
</organism>
<evidence type="ECO:0000313" key="3">
    <source>
        <dbReference type="EMBL" id="KAJ3553255.1"/>
    </source>
</evidence>
<dbReference type="Proteomes" id="UP001213000">
    <property type="component" value="Unassembled WGS sequence"/>
</dbReference>
<reference evidence="3" key="1">
    <citation type="submission" date="2022-07" db="EMBL/GenBank/DDBJ databases">
        <title>Genome Sequence of Leucocoprinus birnbaumii.</title>
        <authorList>
            <person name="Buettner E."/>
        </authorList>
    </citation>
    <scope>NUCLEOTIDE SEQUENCE</scope>
    <source>
        <strain evidence="3">VT141</strain>
    </source>
</reference>
<evidence type="ECO:0000256" key="1">
    <source>
        <dbReference type="SAM" id="SignalP"/>
    </source>
</evidence>
<keyword evidence="4" id="KW-1185">Reference proteome</keyword>
<evidence type="ECO:0000313" key="4">
    <source>
        <dbReference type="Proteomes" id="UP001213000"/>
    </source>
</evidence>
<dbReference type="InterPro" id="IPR036188">
    <property type="entry name" value="FAD/NAD-bd_sf"/>
</dbReference>
<proteinExistence type="predicted"/>
<dbReference type="InterPro" id="IPR006076">
    <property type="entry name" value="FAD-dep_OxRdtase"/>
</dbReference>
<evidence type="ECO:0000259" key="2">
    <source>
        <dbReference type="Pfam" id="PF01266"/>
    </source>
</evidence>
<accession>A0AAD5YPS2</accession>
<dbReference type="AlphaFoldDB" id="A0AAD5YPS2"/>
<dbReference type="EMBL" id="JANIEX010001939">
    <property type="protein sequence ID" value="KAJ3553255.1"/>
    <property type="molecule type" value="Genomic_DNA"/>
</dbReference>
<feature type="signal peptide" evidence="1">
    <location>
        <begin position="1"/>
        <end position="22"/>
    </location>
</feature>
<protein>
    <recommendedName>
        <fullName evidence="2">FAD dependent oxidoreductase domain-containing protein</fullName>
    </recommendedName>
</protein>
<dbReference type="Gene3D" id="3.30.9.10">
    <property type="entry name" value="D-Amino Acid Oxidase, subunit A, domain 2"/>
    <property type="match status" value="1"/>
</dbReference>
<feature type="chain" id="PRO_5042258354" description="FAD dependent oxidoreductase domain-containing protein" evidence="1">
    <location>
        <begin position="23"/>
        <end position="497"/>
    </location>
</feature>
<gene>
    <name evidence="3" type="ORF">NP233_g12687</name>
</gene>
<feature type="domain" description="FAD dependent oxidoreductase" evidence="2">
    <location>
        <begin position="85"/>
        <end position="469"/>
    </location>
</feature>
<dbReference type="Pfam" id="PF01266">
    <property type="entry name" value="DAO"/>
    <property type="match status" value="1"/>
</dbReference>
<dbReference type="SUPFAM" id="SSF51905">
    <property type="entry name" value="FAD/NAD(P)-binding domain"/>
    <property type="match status" value="1"/>
</dbReference>